<name>A0ACC2LSA2_PERAE</name>
<keyword evidence="2" id="KW-1185">Reference proteome</keyword>
<sequence length="159" mass="17668">MLDKSISTRSSLIHFTNFLPTSHTDWILSAISPASMNSSTTIILGVSITTTVISNPSMAESHLIREQSSIIYSNHRPIVGLDIEWKPNRIPGCNNKVAILQLCVGTRCLILQLLHFNYIPQSPKNFPGDANKIFVGVGIEEDSRKLYRDYGIDVQSLVN</sequence>
<evidence type="ECO:0000313" key="1">
    <source>
        <dbReference type="EMBL" id="KAJ8636277.1"/>
    </source>
</evidence>
<dbReference type="Proteomes" id="UP001234297">
    <property type="component" value="Chromosome 3"/>
</dbReference>
<dbReference type="EMBL" id="CM056811">
    <property type="protein sequence ID" value="KAJ8636277.1"/>
    <property type="molecule type" value="Genomic_DNA"/>
</dbReference>
<evidence type="ECO:0000313" key="2">
    <source>
        <dbReference type="Proteomes" id="UP001234297"/>
    </source>
</evidence>
<organism evidence="1 2">
    <name type="scientific">Persea americana</name>
    <name type="common">Avocado</name>
    <dbReference type="NCBI Taxonomy" id="3435"/>
    <lineage>
        <taxon>Eukaryota</taxon>
        <taxon>Viridiplantae</taxon>
        <taxon>Streptophyta</taxon>
        <taxon>Embryophyta</taxon>
        <taxon>Tracheophyta</taxon>
        <taxon>Spermatophyta</taxon>
        <taxon>Magnoliopsida</taxon>
        <taxon>Magnoliidae</taxon>
        <taxon>Laurales</taxon>
        <taxon>Lauraceae</taxon>
        <taxon>Persea</taxon>
    </lineage>
</organism>
<proteinExistence type="predicted"/>
<gene>
    <name evidence="1" type="ORF">MRB53_010544</name>
</gene>
<protein>
    <submittedName>
        <fullName evidence="1">Uncharacterized protein</fullName>
    </submittedName>
</protein>
<comment type="caution">
    <text evidence="1">The sequence shown here is derived from an EMBL/GenBank/DDBJ whole genome shotgun (WGS) entry which is preliminary data.</text>
</comment>
<reference evidence="1 2" key="1">
    <citation type="journal article" date="2022" name="Hortic Res">
        <title>A haplotype resolved chromosomal level avocado genome allows analysis of novel avocado genes.</title>
        <authorList>
            <person name="Nath O."/>
            <person name="Fletcher S.J."/>
            <person name="Hayward A."/>
            <person name="Shaw L.M."/>
            <person name="Masouleh A.K."/>
            <person name="Furtado A."/>
            <person name="Henry R.J."/>
            <person name="Mitter N."/>
        </authorList>
    </citation>
    <scope>NUCLEOTIDE SEQUENCE [LARGE SCALE GENOMIC DNA]</scope>
    <source>
        <strain evidence="2">cv. Hass</strain>
    </source>
</reference>
<accession>A0ACC2LSA2</accession>